<sequence length="129" mass="14418">MDTDIDFGQWAAGLYSREQRGEIYEAEEQDGVPLEIPLGFRTPETLEQQISRLVRAYQADTGNEVETIDEANDFSLLGEDEDYEEDDYIVDSMEQQVMETLPRPVSEKQDEAAPTPAEPEASPADNAGS</sequence>
<protein>
    <submittedName>
        <fullName evidence="2">Uncharacterized protein</fullName>
    </submittedName>
</protein>
<reference evidence="2" key="1">
    <citation type="submission" date="2022-02" db="EMBL/GenBank/DDBJ databases">
        <title>Towards deciphering the DNA virus diversity associated with rodent species in the families Cricetidae and Heteromyidae.</title>
        <authorList>
            <person name="Lund M."/>
            <person name="Larsen B.B."/>
            <person name="Gryseels S."/>
            <person name="Kraberger S."/>
            <person name="Rowsey D.M."/>
            <person name="Steger L."/>
            <person name="Yule K.M."/>
            <person name="Upham N.S."/>
            <person name="Worobey M."/>
            <person name="Van Doorslaer K."/>
            <person name="Varsani A."/>
        </authorList>
    </citation>
    <scope>NUCLEOTIDE SEQUENCE</scope>
    <source>
        <strain evidence="2">NeonRodF1_85</strain>
    </source>
</reference>
<feature type="compositionally biased region" description="Low complexity" evidence="1">
    <location>
        <begin position="112"/>
        <end position="129"/>
    </location>
</feature>
<proteinExistence type="predicted"/>
<dbReference type="EMBL" id="OM869690">
    <property type="protein sequence ID" value="UPW41892.1"/>
    <property type="molecule type" value="Genomic_DNA"/>
</dbReference>
<evidence type="ECO:0000313" key="2">
    <source>
        <dbReference type="EMBL" id="UPW41892.1"/>
    </source>
</evidence>
<organism evidence="2">
    <name type="scientific">Dipodfec virus RodF1_85</name>
    <dbReference type="NCBI Taxonomy" id="2929314"/>
    <lineage>
        <taxon>Viruses</taxon>
        <taxon>Monodnaviria</taxon>
        <taxon>Sangervirae</taxon>
        <taxon>Phixviricota</taxon>
        <taxon>Malgrandaviricetes</taxon>
        <taxon>Petitvirales</taxon>
        <taxon>Microviridae</taxon>
    </lineage>
</organism>
<feature type="region of interest" description="Disordered" evidence="1">
    <location>
        <begin position="99"/>
        <end position="129"/>
    </location>
</feature>
<name>A0A976R7V8_9VIRU</name>
<accession>A0A976R7V8</accession>
<evidence type="ECO:0000256" key="1">
    <source>
        <dbReference type="SAM" id="MobiDB-lite"/>
    </source>
</evidence>